<keyword evidence="1" id="KW-1133">Transmembrane helix</keyword>
<feature type="transmembrane region" description="Helical" evidence="1">
    <location>
        <begin position="20"/>
        <end position="40"/>
    </location>
</feature>
<accession>A0A8W8HYN5</accession>
<name>A0A8W8HYN5_MAGGI</name>
<keyword evidence="1" id="KW-0472">Membrane</keyword>
<organism evidence="2 3">
    <name type="scientific">Magallana gigas</name>
    <name type="common">Pacific oyster</name>
    <name type="synonym">Crassostrea gigas</name>
    <dbReference type="NCBI Taxonomy" id="29159"/>
    <lineage>
        <taxon>Eukaryota</taxon>
        <taxon>Metazoa</taxon>
        <taxon>Spiralia</taxon>
        <taxon>Lophotrochozoa</taxon>
        <taxon>Mollusca</taxon>
        <taxon>Bivalvia</taxon>
        <taxon>Autobranchia</taxon>
        <taxon>Pteriomorphia</taxon>
        <taxon>Ostreida</taxon>
        <taxon>Ostreoidea</taxon>
        <taxon>Ostreidae</taxon>
        <taxon>Magallana</taxon>
    </lineage>
</organism>
<proteinExistence type="predicted"/>
<evidence type="ECO:0000313" key="2">
    <source>
        <dbReference type="EnsemblMetazoa" id="G1159.2:cds"/>
    </source>
</evidence>
<dbReference type="EnsemblMetazoa" id="G1159.2">
    <property type="protein sequence ID" value="G1159.2:cds"/>
    <property type="gene ID" value="G1159"/>
</dbReference>
<dbReference type="AlphaFoldDB" id="A0A8W8HYN5"/>
<evidence type="ECO:0000313" key="3">
    <source>
        <dbReference type="Proteomes" id="UP000005408"/>
    </source>
</evidence>
<keyword evidence="3" id="KW-1185">Reference proteome</keyword>
<protein>
    <submittedName>
        <fullName evidence="2">Uncharacterized protein</fullName>
    </submittedName>
</protein>
<evidence type="ECO:0000256" key="1">
    <source>
        <dbReference type="SAM" id="Phobius"/>
    </source>
</evidence>
<keyword evidence="1" id="KW-0812">Transmembrane</keyword>
<dbReference type="Proteomes" id="UP000005408">
    <property type="component" value="Unassembled WGS sequence"/>
</dbReference>
<reference evidence="2" key="1">
    <citation type="submission" date="2022-08" db="UniProtKB">
        <authorList>
            <consortium name="EnsemblMetazoa"/>
        </authorList>
    </citation>
    <scope>IDENTIFICATION</scope>
    <source>
        <strain evidence="2">05x7-T-G4-1.051#20</strain>
    </source>
</reference>
<sequence>MNIHCIPPPYPGQSDLTSGSLIAAAGSIGIVALAASAALAAMSSSKISKDCNCKNTTPEPVTEPVTEPGPLCEVLLEEERQRCGQEKELFGRTIRGNCEELVSDIFQDCVQCLEFFDDETACNERAICSFDEIRGVCVSSDGS</sequence>